<proteinExistence type="predicted"/>
<organism evidence="1 2">
    <name type="scientific">Colocasia esculenta</name>
    <name type="common">Wild taro</name>
    <name type="synonym">Arum esculentum</name>
    <dbReference type="NCBI Taxonomy" id="4460"/>
    <lineage>
        <taxon>Eukaryota</taxon>
        <taxon>Viridiplantae</taxon>
        <taxon>Streptophyta</taxon>
        <taxon>Embryophyta</taxon>
        <taxon>Tracheophyta</taxon>
        <taxon>Spermatophyta</taxon>
        <taxon>Magnoliopsida</taxon>
        <taxon>Liliopsida</taxon>
        <taxon>Araceae</taxon>
        <taxon>Aroideae</taxon>
        <taxon>Colocasieae</taxon>
        <taxon>Colocasia</taxon>
    </lineage>
</organism>
<comment type="caution">
    <text evidence="1">The sequence shown here is derived from an EMBL/GenBank/DDBJ whole genome shotgun (WGS) entry which is preliminary data.</text>
</comment>
<keyword evidence="2" id="KW-1185">Reference proteome</keyword>
<dbReference type="AlphaFoldDB" id="A0A843WTN4"/>
<evidence type="ECO:0000313" key="2">
    <source>
        <dbReference type="Proteomes" id="UP000652761"/>
    </source>
</evidence>
<name>A0A843WTN4_COLES</name>
<dbReference type="Proteomes" id="UP000652761">
    <property type="component" value="Unassembled WGS sequence"/>
</dbReference>
<accession>A0A843WTN4</accession>
<gene>
    <name evidence="1" type="ORF">Taro_047708</name>
</gene>
<dbReference type="EMBL" id="NMUH01006230">
    <property type="protein sequence ID" value="MQM14773.1"/>
    <property type="molecule type" value="Genomic_DNA"/>
</dbReference>
<protein>
    <submittedName>
        <fullName evidence="1">Uncharacterized protein</fullName>
    </submittedName>
</protein>
<evidence type="ECO:0000313" key="1">
    <source>
        <dbReference type="EMBL" id="MQM14773.1"/>
    </source>
</evidence>
<reference evidence="1" key="1">
    <citation type="submission" date="2017-07" db="EMBL/GenBank/DDBJ databases">
        <title>Taro Niue Genome Assembly and Annotation.</title>
        <authorList>
            <person name="Atibalentja N."/>
            <person name="Keating K."/>
            <person name="Fields C.J."/>
        </authorList>
    </citation>
    <scope>NUCLEOTIDE SEQUENCE</scope>
    <source>
        <strain evidence="1">Niue_2</strain>
        <tissue evidence="1">Leaf</tissue>
    </source>
</reference>
<sequence>MHSWQPKFVPTHPLRFLDGQRSLMEGEIFKLWNDTSQSRNPSFLVALGLLKPLDA</sequence>